<dbReference type="EMBL" id="JASKYM010000002">
    <property type="protein sequence ID" value="MDK2563268.1"/>
    <property type="molecule type" value="Genomic_DNA"/>
</dbReference>
<name>A0ABT7E8M1_9FIRM</name>
<keyword evidence="1" id="KW-0175">Coiled coil</keyword>
<dbReference type="Gene3D" id="3.90.1750.20">
    <property type="entry name" value="Putative Large Serine Recombinase, Chain B, Domain 2"/>
    <property type="match status" value="1"/>
</dbReference>
<dbReference type="SMART" id="SM00857">
    <property type="entry name" value="Resolvase"/>
    <property type="match status" value="1"/>
</dbReference>
<evidence type="ECO:0000313" key="5">
    <source>
        <dbReference type="Proteomes" id="UP001301012"/>
    </source>
</evidence>
<dbReference type="PROSITE" id="PS51736">
    <property type="entry name" value="RECOMBINASES_3"/>
    <property type="match status" value="1"/>
</dbReference>
<dbReference type="PROSITE" id="PS51737">
    <property type="entry name" value="RECOMBINASE_DNA_BIND"/>
    <property type="match status" value="1"/>
</dbReference>
<dbReference type="Pfam" id="PF00239">
    <property type="entry name" value="Resolvase"/>
    <property type="match status" value="1"/>
</dbReference>
<dbReference type="InterPro" id="IPR038109">
    <property type="entry name" value="DNA_bind_recomb_sf"/>
</dbReference>
<dbReference type="Pfam" id="PF07508">
    <property type="entry name" value="Recombinase"/>
    <property type="match status" value="1"/>
</dbReference>
<dbReference type="Gene3D" id="3.40.50.1390">
    <property type="entry name" value="Resolvase, N-terminal catalytic domain"/>
    <property type="match status" value="1"/>
</dbReference>
<dbReference type="InterPro" id="IPR036162">
    <property type="entry name" value="Resolvase-like_N_sf"/>
</dbReference>
<dbReference type="RefSeq" id="WP_284132217.1">
    <property type="nucleotide sequence ID" value="NZ_JASKYM010000002.1"/>
</dbReference>
<feature type="domain" description="Recombinase" evidence="3">
    <location>
        <begin position="155"/>
        <end position="307"/>
    </location>
</feature>
<keyword evidence="5" id="KW-1185">Reference proteome</keyword>
<feature type="domain" description="Resolvase/invertase-type recombinase catalytic" evidence="2">
    <location>
        <begin position="2"/>
        <end position="147"/>
    </location>
</feature>
<comment type="caution">
    <text evidence="4">The sequence shown here is derived from an EMBL/GenBank/DDBJ whole genome shotgun (WGS) entry which is preliminary data.</text>
</comment>
<reference evidence="4 5" key="1">
    <citation type="submission" date="2023-05" db="EMBL/GenBank/DDBJ databases">
        <title>Rombocin, a short stable natural nisin variant, displays selective antimicrobial activity against Listeria monocytogenes and employs dual mode of action to kill target bacterial strains.</title>
        <authorList>
            <person name="Wambui J."/>
            <person name="Stephan R."/>
            <person name="Kuipers O.P."/>
        </authorList>
    </citation>
    <scope>NUCLEOTIDE SEQUENCE [LARGE SCALE GENOMIC DNA]</scope>
    <source>
        <strain evidence="4 5">RC002</strain>
    </source>
</reference>
<dbReference type="SUPFAM" id="SSF53041">
    <property type="entry name" value="Resolvase-like"/>
    <property type="match status" value="1"/>
</dbReference>
<dbReference type="Pfam" id="PF13408">
    <property type="entry name" value="Zn_ribbon_recom"/>
    <property type="match status" value="1"/>
</dbReference>
<feature type="coiled-coil region" evidence="1">
    <location>
        <begin position="407"/>
        <end position="464"/>
    </location>
</feature>
<sequence length="548" mass="61930">MKVAIYSRKSKFTGKGESIENQIQLCMDYGKNIGVSDFLVYEDEGFSGKNTNRPQFTKMIEDAKAKKFDTIICYRLDRISRNVADFSSLIDDLSSLGIGFISIKEQFDTTTPMGRAMMFISSVFAQLERETISERVRDNMRELAKDGKWLGGQLPLGYDNEVVNYISDGKEHKYNILKVNEEEIELVNDIYNKFLEVRSLTKVSEYLYKSGICGKNGGTITPSMVKDILTNPIYVKSSKFIHDYFKLNEIFVTGDYNGCGYLTYGKNRNGKKVDKSNWIYAVSKHNGIIDDIIWLDIQRIVDKQSKKGCRTGSSKNGILSGILKCAKCGSAMILTYSSYGKGDDKVKSYYYKCNKKYTMYNCSNCNVNGKEIESFVLDKIKVTDKDVLISEYEKVKSSFKSVKPKSNTDIQLEIESKEKAIEQLVINLSENAGSSASKYIIVQIEKLSLEVDALKCKMDEVSEVSNSVELEMLNIDLIVDNLNKFNKLVDDASVEEKKLLLSSVVDRITWDGDLGEIRIFYHGIDGSHFGGNSLCLDTDGFCMPYIKP</sequence>
<dbReference type="PANTHER" id="PTHR30461:SF23">
    <property type="entry name" value="DNA RECOMBINASE-RELATED"/>
    <property type="match status" value="1"/>
</dbReference>
<evidence type="ECO:0000256" key="1">
    <source>
        <dbReference type="SAM" id="Coils"/>
    </source>
</evidence>
<dbReference type="InterPro" id="IPR006119">
    <property type="entry name" value="Resolv_N"/>
</dbReference>
<organism evidence="4 5">
    <name type="scientific">Romboutsia sedimentorum</name>
    <dbReference type="NCBI Taxonomy" id="1368474"/>
    <lineage>
        <taxon>Bacteria</taxon>
        <taxon>Bacillati</taxon>
        <taxon>Bacillota</taxon>
        <taxon>Clostridia</taxon>
        <taxon>Peptostreptococcales</taxon>
        <taxon>Peptostreptococcaceae</taxon>
        <taxon>Romboutsia</taxon>
    </lineage>
</organism>
<gene>
    <name evidence="4" type="ORF">QOZ84_06885</name>
</gene>
<evidence type="ECO:0000313" key="4">
    <source>
        <dbReference type="EMBL" id="MDK2563268.1"/>
    </source>
</evidence>
<dbReference type="CDD" id="cd03768">
    <property type="entry name" value="SR_ResInv"/>
    <property type="match status" value="1"/>
</dbReference>
<dbReference type="PANTHER" id="PTHR30461">
    <property type="entry name" value="DNA-INVERTASE FROM LAMBDOID PROPHAGE"/>
    <property type="match status" value="1"/>
</dbReference>
<evidence type="ECO:0000259" key="3">
    <source>
        <dbReference type="PROSITE" id="PS51737"/>
    </source>
</evidence>
<dbReference type="InterPro" id="IPR011109">
    <property type="entry name" value="DNA_bind_recombinase_dom"/>
</dbReference>
<dbReference type="Proteomes" id="UP001301012">
    <property type="component" value="Unassembled WGS sequence"/>
</dbReference>
<evidence type="ECO:0000259" key="2">
    <source>
        <dbReference type="PROSITE" id="PS51736"/>
    </source>
</evidence>
<dbReference type="InterPro" id="IPR025827">
    <property type="entry name" value="Zn_ribbon_recom_dom"/>
</dbReference>
<proteinExistence type="predicted"/>
<protein>
    <submittedName>
        <fullName evidence="4">Recombinase family protein</fullName>
    </submittedName>
</protein>
<dbReference type="InterPro" id="IPR050639">
    <property type="entry name" value="SSR_resolvase"/>
</dbReference>
<accession>A0ABT7E8M1</accession>